<organism evidence="2 3">
    <name type="scientific">Hibiscus syriacus</name>
    <name type="common">Rose of Sharon</name>
    <dbReference type="NCBI Taxonomy" id="106335"/>
    <lineage>
        <taxon>Eukaryota</taxon>
        <taxon>Viridiplantae</taxon>
        <taxon>Streptophyta</taxon>
        <taxon>Embryophyta</taxon>
        <taxon>Tracheophyta</taxon>
        <taxon>Spermatophyta</taxon>
        <taxon>Magnoliopsida</taxon>
        <taxon>eudicotyledons</taxon>
        <taxon>Gunneridae</taxon>
        <taxon>Pentapetalae</taxon>
        <taxon>rosids</taxon>
        <taxon>malvids</taxon>
        <taxon>Malvales</taxon>
        <taxon>Malvaceae</taxon>
        <taxon>Malvoideae</taxon>
        <taxon>Hibiscus</taxon>
    </lineage>
</organism>
<evidence type="ECO:0000313" key="3">
    <source>
        <dbReference type="Proteomes" id="UP000436088"/>
    </source>
</evidence>
<accession>A0A6A2YGB8</accession>
<dbReference type="EMBL" id="VEPZ02001419">
    <property type="protein sequence ID" value="KAE8674377.1"/>
    <property type="molecule type" value="Genomic_DNA"/>
</dbReference>
<name>A0A6A2YGB8_HIBSY</name>
<dbReference type="AlphaFoldDB" id="A0A6A2YGB8"/>
<reference evidence="2" key="1">
    <citation type="submission" date="2019-09" db="EMBL/GenBank/DDBJ databases">
        <title>Draft genome information of white flower Hibiscus syriacus.</title>
        <authorList>
            <person name="Kim Y.-M."/>
        </authorList>
    </citation>
    <scope>NUCLEOTIDE SEQUENCE [LARGE SCALE GENOMIC DNA]</scope>
    <source>
        <strain evidence="2">YM2019G1</strain>
    </source>
</reference>
<feature type="region of interest" description="Disordered" evidence="1">
    <location>
        <begin position="83"/>
        <end position="109"/>
    </location>
</feature>
<dbReference type="Proteomes" id="UP000436088">
    <property type="component" value="Unassembled WGS sequence"/>
</dbReference>
<gene>
    <name evidence="2" type="ORF">F3Y22_tig00111758pilonHSYRG00265</name>
</gene>
<evidence type="ECO:0000313" key="2">
    <source>
        <dbReference type="EMBL" id="KAE8674377.1"/>
    </source>
</evidence>
<sequence>MAVESKKILISSCCETSSRLTFEVEPSWKNNEAESHHKIVRVLLPEARGSEPVGRRLFEFYSLKQEGANPKEGQLLILDLSGAKSEQTRSNGRPKEELNPLKAQFKPSDPVVLSSKPLVHVKS</sequence>
<comment type="caution">
    <text evidence="2">The sequence shown here is derived from an EMBL/GenBank/DDBJ whole genome shotgun (WGS) entry which is preliminary data.</text>
</comment>
<keyword evidence="3" id="KW-1185">Reference proteome</keyword>
<proteinExistence type="predicted"/>
<protein>
    <submittedName>
        <fullName evidence="2">Uncharacterized protein</fullName>
    </submittedName>
</protein>
<evidence type="ECO:0000256" key="1">
    <source>
        <dbReference type="SAM" id="MobiDB-lite"/>
    </source>
</evidence>